<name>X1JU32_9ZZZZ</name>
<accession>X1JU32</accession>
<organism evidence="1">
    <name type="scientific">marine sediment metagenome</name>
    <dbReference type="NCBI Taxonomy" id="412755"/>
    <lineage>
        <taxon>unclassified sequences</taxon>
        <taxon>metagenomes</taxon>
        <taxon>ecological metagenomes</taxon>
    </lineage>
</organism>
<protein>
    <submittedName>
        <fullName evidence="1">Uncharacterized protein</fullName>
    </submittedName>
</protein>
<feature type="non-terminal residue" evidence="1">
    <location>
        <position position="1"/>
    </location>
</feature>
<dbReference type="AlphaFoldDB" id="X1JU32"/>
<proteinExistence type="predicted"/>
<evidence type="ECO:0000313" key="1">
    <source>
        <dbReference type="EMBL" id="GAH97567.1"/>
    </source>
</evidence>
<gene>
    <name evidence="1" type="ORF">S03H2_69457</name>
</gene>
<dbReference type="EMBL" id="BARU01045894">
    <property type="protein sequence ID" value="GAH97567.1"/>
    <property type="molecule type" value="Genomic_DNA"/>
</dbReference>
<reference evidence="1" key="1">
    <citation type="journal article" date="2014" name="Front. Microbiol.">
        <title>High frequency of phylogenetically diverse reductive dehalogenase-homologous genes in deep subseafloor sedimentary metagenomes.</title>
        <authorList>
            <person name="Kawai M."/>
            <person name="Futagami T."/>
            <person name="Toyoda A."/>
            <person name="Takaki Y."/>
            <person name="Nishi S."/>
            <person name="Hori S."/>
            <person name="Arai W."/>
            <person name="Tsubouchi T."/>
            <person name="Morono Y."/>
            <person name="Uchiyama I."/>
            <person name="Ito T."/>
            <person name="Fujiyama A."/>
            <person name="Inagaki F."/>
            <person name="Takami H."/>
        </authorList>
    </citation>
    <scope>NUCLEOTIDE SEQUENCE</scope>
    <source>
        <strain evidence="1">Expedition CK06-06</strain>
    </source>
</reference>
<dbReference type="Gene3D" id="3.30.420.40">
    <property type="match status" value="1"/>
</dbReference>
<dbReference type="InterPro" id="IPR043129">
    <property type="entry name" value="ATPase_NBD"/>
</dbReference>
<comment type="caution">
    <text evidence="1">The sequence shown here is derived from an EMBL/GenBank/DDBJ whole genome shotgun (WGS) entry which is preliminary data.</text>
</comment>
<dbReference type="SUPFAM" id="SSF53067">
    <property type="entry name" value="Actin-like ATPase domain"/>
    <property type="match status" value="1"/>
</dbReference>
<sequence>LSSLKSFKKLWVTKKEYKEIGPSAVYCCI</sequence>